<dbReference type="CDD" id="cd03789">
    <property type="entry name" value="GT9_LPS_heptosyltransferase"/>
    <property type="match status" value="1"/>
</dbReference>
<dbReference type="EMBL" id="CP097762">
    <property type="protein sequence ID" value="URJ25074.1"/>
    <property type="molecule type" value="Genomic_DNA"/>
</dbReference>
<dbReference type="EC" id="2.4.99.24" evidence="4"/>
<evidence type="ECO:0000256" key="4">
    <source>
        <dbReference type="ARBA" id="ARBA00044042"/>
    </source>
</evidence>
<evidence type="ECO:0000313" key="7">
    <source>
        <dbReference type="Proteomes" id="UP001056834"/>
    </source>
</evidence>
<accession>A0ABY4SUK4</accession>
<keyword evidence="7" id="KW-1185">Reference proteome</keyword>
<dbReference type="SUPFAM" id="SSF53756">
    <property type="entry name" value="UDP-Glycosyltransferase/glycogen phosphorylase"/>
    <property type="match status" value="1"/>
</dbReference>
<comment type="similarity">
    <text evidence="3">Belongs to the glycosyltransferase 9 family.</text>
</comment>
<dbReference type="Pfam" id="PF01075">
    <property type="entry name" value="Glyco_transf_9"/>
    <property type="match status" value="1"/>
</dbReference>
<evidence type="ECO:0000256" key="5">
    <source>
        <dbReference type="ARBA" id="ARBA00047503"/>
    </source>
</evidence>
<proteinExistence type="inferred from homology"/>
<evidence type="ECO:0000256" key="2">
    <source>
        <dbReference type="ARBA" id="ARBA00022679"/>
    </source>
</evidence>
<sequence>MKLLVISPSWLGDAVMSHSMYRLLVARYAPKSVRIDVVAPTWCKDVLNYMPEINKTFVLPYSHGDLALLKCYNFGKLLRFKNYQQAIVLPDSLKSALIPFFAKIPLRTGWLGEYRYGFLNDVRILNVQSFPLMIQRYASLVYNKNVVRNFCDLPSPLPYPCLDISETEISSVLCKFNLHDHRKRLIGLCPGTASGLYKSWPQCYYVTLAIQLIYRGYYIVILGAYQDNIISKFIDCSILTNLEKYYFNLIGRTSVKEVIAIIASCKAVVSNDSGLMHVASALQCPVVGIYGLLSNPKFTPPLYKRSIILRDISEDYYNKNLYGSSTDHYHSSLINIKPDRVLEALGILLS</sequence>
<name>A0ABY4SUK4_9ENTR</name>
<dbReference type="PANTHER" id="PTHR30160:SF7">
    <property type="entry name" value="ADP-HEPTOSE--LPS HEPTOSYLTRANSFERASE 2"/>
    <property type="match status" value="1"/>
</dbReference>
<keyword evidence="2" id="KW-0808">Transferase</keyword>
<dbReference type="NCBIfam" id="TIGR02195">
    <property type="entry name" value="heptsyl_trn_II"/>
    <property type="match status" value="1"/>
</dbReference>
<dbReference type="InterPro" id="IPR051199">
    <property type="entry name" value="LPS_LOS_Heptosyltrfase"/>
</dbReference>
<gene>
    <name evidence="6" type="primary">waaF</name>
    <name evidence="6" type="ORF">M9405_02980</name>
</gene>
<keyword evidence="1" id="KW-0328">Glycosyltransferase</keyword>
<dbReference type="PANTHER" id="PTHR30160">
    <property type="entry name" value="TETRAACYLDISACCHARIDE 4'-KINASE-RELATED"/>
    <property type="match status" value="1"/>
</dbReference>
<dbReference type="RefSeq" id="WP_250223205.1">
    <property type="nucleotide sequence ID" value="NZ_CP097762.1"/>
</dbReference>
<evidence type="ECO:0000313" key="6">
    <source>
        <dbReference type="EMBL" id="URJ25074.1"/>
    </source>
</evidence>
<dbReference type="Gene3D" id="3.40.50.2000">
    <property type="entry name" value="Glycogen Phosphorylase B"/>
    <property type="match status" value="2"/>
</dbReference>
<comment type="catalytic activity">
    <reaction evidence="5">
        <text>an L-alpha-D-Hep-(1-&gt;5)-[alpha-Kdo-(2-&gt;4)]-alpha-Kdo-(2-&gt;6)-lipid A + ADP-L-glycero-beta-D-manno-heptose = an L-alpha-D-Hep-(1-&gt;3)-L-alpha-D-Hep-(1-&gt;5)-[alpha-Kdo-(2-&gt;4)]-alpha-Kdo-(2-&gt;6)-lipid A + ADP + H(+)</text>
        <dbReference type="Rhea" id="RHEA:74071"/>
        <dbReference type="ChEBI" id="CHEBI:15378"/>
        <dbReference type="ChEBI" id="CHEBI:61506"/>
        <dbReference type="ChEBI" id="CHEBI:193068"/>
        <dbReference type="ChEBI" id="CHEBI:193069"/>
        <dbReference type="ChEBI" id="CHEBI:456216"/>
        <dbReference type="EC" id="2.4.99.24"/>
    </reaction>
</comment>
<dbReference type="InterPro" id="IPR002201">
    <property type="entry name" value="Glyco_trans_9"/>
</dbReference>
<dbReference type="InterPro" id="IPR011910">
    <property type="entry name" value="RfaF"/>
</dbReference>
<evidence type="ECO:0000256" key="3">
    <source>
        <dbReference type="ARBA" id="ARBA00043995"/>
    </source>
</evidence>
<protein>
    <recommendedName>
        <fullName evidence="4">lipopolysaccharide heptosyltransferase II</fullName>
        <ecNumber evidence="4">2.4.99.24</ecNumber>
    </recommendedName>
</protein>
<dbReference type="Proteomes" id="UP001056834">
    <property type="component" value="Chromosome"/>
</dbReference>
<evidence type="ECO:0000256" key="1">
    <source>
        <dbReference type="ARBA" id="ARBA00022676"/>
    </source>
</evidence>
<organism evidence="6 7">
    <name type="scientific">Candidatus Blochmannia ocreatus</name>
    <name type="common">nom. nud.</name>
    <dbReference type="NCBI Taxonomy" id="251538"/>
    <lineage>
        <taxon>Bacteria</taxon>
        <taxon>Pseudomonadati</taxon>
        <taxon>Pseudomonadota</taxon>
        <taxon>Gammaproteobacteria</taxon>
        <taxon>Enterobacterales</taxon>
        <taxon>Enterobacteriaceae</taxon>
        <taxon>ant endosymbionts</taxon>
        <taxon>Candidatus Blochmanniella</taxon>
    </lineage>
</organism>
<reference evidence="6" key="1">
    <citation type="submission" date="2022-05" db="EMBL/GenBank/DDBJ databases">
        <title>Impact of host demography and evolutionary history on endosymbiont molecular evolution: a test in carpenter ants (Genus Camponotus) and their Blochmannia endosymbionts.</title>
        <authorList>
            <person name="Manthey J.D."/>
            <person name="Giron J.C."/>
            <person name="Hruska J.P."/>
        </authorList>
    </citation>
    <scope>NUCLEOTIDE SEQUENCE</scope>
    <source>
        <strain evidence="6">C-006</strain>
    </source>
</reference>